<accession>A0ABY7K1P0</accession>
<evidence type="ECO:0000313" key="3">
    <source>
        <dbReference type="EMBL" id="WAX57299.1"/>
    </source>
</evidence>
<name>A0ABY7K1P0_9ACTN</name>
<protein>
    <submittedName>
        <fullName evidence="3">Uncharacterized protein</fullName>
    </submittedName>
</protein>
<evidence type="ECO:0000256" key="1">
    <source>
        <dbReference type="SAM" id="MobiDB-lite"/>
    </source>
</evidence>
<evidence type="ECO:0000256" key="2">
    <source>
        <dbReference type="SAM" id="Phobius"/>
    </source>
</evidence>
<proteinExistence type="predicted"/>
<gene>
    <name evidence="3" type="ORF">M6B22_00685</name>
</gene>
<keyword evidence="4" id="KW-1185">Reference proteome</keyword>
<feature type="region of interest" description="Disordered" evidence="1">
    <location>
        <begin position="1"/>
        <end position="33"/>
    </location>
</feature>
<organism evidence="3 4">
    <name type="scientific">Jatrophihabitans cynanchi</name>
    <dbReference type="NCBI Taxonomy" id="2944128"/>
    <lineage>
        <taxon>Bacteria</taxon>
        <taxon>Bacillati</taxon>
        <taxon>Actinomycetota</taxon>
        <taxon>Actinomycetes</taxon>
        <taxon>Jatrophihabitantales</taxon>
        <taxon>Jatrophihabitantaceae</taxon>
        <taxon>Jatrophihabitans</taxon>
    </lineage>
</organism>
<feature type="compositionally biased region" description="Pro residues" evidence="1">
    <location>
        <begin position="132"/>
        <end position="143"/>
    </location>
</feature>
<dbReference type="EMBL" id="CP097463">
    <property type="protein sequence ID" value="WAX57299.1"/>
    <property type="molecule type" value="Genomic_DNA"/>
</dbReference>
<keyword evidence="2" id="KW-1133">Transmembrane helix</keyword>
<dbReference type="RefSeq" id="WP_269443838.1">
    <property type="nucleotide sequence ID" value="NZ_CP097463.1"/>
</dbReference>
<reference evidence="3" key="1">
    <citation type="submission" date="2022-05" db="EMBL/GenBank/DDBJ databases">
        <title>Jatrophihabitans sp. SB3-54 whole genome sequence.</title>
        <authorList>
            <person name="Suh M.K."/>
            <person name="Eom M.K."/>
            <person name="Kim J.S."/>
            <person name="Kim H.S."/>
            <person name="Do H.E."/>
            <person name="Shin Y.K."/>
            <person name="Lee J.-S."/>
        </authorList>
    </citation>
    <scope>NUCLEOTIDE SEQUENCE</scope>
    <source>
        <strain evidence="3">SB3-54</strain>
    </source>
</reference>
<feature type="region of interest" description="Disordered" evidence="1">
    <location>
        <begin position="102"/>
        <end position="143"/>
    </location>
</feature>
<feature type="compositionally biased region" description="Pro residues" evidence="1">
    <location>
        <begin position="16"/>
        <end position="33"/>
    </location>
</feature>
<evidence type="ECO:0000313" key="4">
    <source>
        <dbReference type="Proteomes" id="UP001164693"/>
    </source>
</evidence>
<keyword evidence="2" id="KW-0812">Transmembrane</keyword>
<sequence>MTTPPPDDQPTAAVPEPEPAGPPPGQHYPFGPAPQPYPFAPVYRAPREPWVNPARRAGVAGLAAAALLLAIGLGVLIGWAAFSGGGHEHRMYQDGYGRMYRAPDGYAPGIPGHPRLHPGKPGGKQPGVSPTSPAPKPSPTRTS</sequence>
<feature type="transmembrane region" description="Helical" evidence="2">
    <location>
        <begin position="59"/>
        <end position="82"/>
    </location>
</feature>
<dbReference type="Proteomes" id="UP001164693">
    <property type="component" value="Chromosome"/>
</dbReference>
<keyword evidence="2" id="KW-0472">Membrane</keyword>